<evidence type="ECO:0000313" key="3">
    <source>
        <dbReference type="EMBL" id="GEK74050.1"/>
    </source>
</evidence>
<dbReference type="Pfam" id="PF13487">
    <property type="entry name" value="HD_5"/>
    <property type="match status" value="1"/>
</dbReference>
<reference evidence="3 4" key="1">
    <citation type="submission" date="2019-07" db="EMBL/GenBank/DDBJ databases">
        <title>Whole genome shotgun sequence of Halomonas halophila NBRC 102604.</title>
        <authorList>
            <person name="Hosoyama A."/>
            <person name="Uohara A."/>
            <person name="Ohji S."/>
            <person name="Ichikawa N."/>
        </authorList>
    </citation>
    <scope>NUCLEOTIDE SEQUENCE [LARGE SCALE GENOMIC DNA]</scope>
    <source>
        <strain evidence="3 4">NBRC 102604</strain>
    </source>
</reference>
<gene>
    <name evidence="3" type="ORF">HHA04nite_25940</name>
</gene>
<proteinExistence type="predicted"/>
<sequence length="577" mass="63423">MAEDGYTRIDNPMEIETLLETLSEPGGASLQFGEQGEPMPVLLAGLEAGEALELDISAVSEIAGELRGGKAFRLLGQAHGKLVRTPEMTMEHCRQDDGRLLCRCAYPHRLEVLQRRDTFRARLRLGMEVSAVLRDAEGNRAQGDLKDLSLEGCRLELPLSATNLLAEAPLPLDIALCFPDGTHFQARGRARHRRADTERQTLTAGFQFEGHGPEQERRLWYFVREIEQEAARHIEGGEATRPPSPLFQGPAGAEPKVGRRGAQGYATPMTRRLAHVAGYLDTQLLELREGGEIDGVQLSRHADRLLRLHEEDREGLLFACDALYGESWLVGHGLGVAVRLLDLVGRDSVPQELRKALVASAMVHDLGKALLPDDVWRSAMPDDGGSPELHEHVALLEARMGGCQWLSTAVFTSVVRRISERLDGSGYPAGVTGEVLGELERAAAVVDAVDTLRRPLGERPAWRVGAIYRYLLGREQAFDSRWVKRYIRRFGLYPIGTLVRFDGGQLAWVQGLDDDGRPSRVQLAGGVESSGEGLHTVLGDKALEGEVLKGEVTRRLGEPREEVRVAKVATEAADIPN</sequence>
<dbReference type="SUPFAM" id="SSF141371">
    <property type="entry name" value="PilZ domain-like"/>
    <property type="match status" value="1"/>
</dbReference>
<dbReference type="InterPro" id="IPR037522">
    <property type="entry name" value="HD_GYP_dom"/>
</dbReference>
<comment type="caution">
    <text evidence="3">The sequence shown here is derived from an EMBL/GenBank/DDBJ whole genome shotgun (WGS) entry which is preliminary data.</text>
</comment>
<accession>A0ABQ0U6Q1</accession>
<evidence type="ECO:0000313" key="4">
    <source>
        <dbReference type="Proteomes" id="UP000321121"/>
    </source>
</evidence>
<keyword evidence="4" id="KW-1185">Reference proteome</keyword>
<dbReference type="RefSeq" id="WP_146909702.1">
    <property type="nucleotide sequence ID" value="NZ_BJUS01000035.1"/>
</dbReference>
<dbReference type="EMBL" id="BJUS01000035">
    <property type="protein sequence ID" value="GEK74050.1"/>
    <property type="molecule type" value="Genomic_DNA"/>
</dbReference>
<evidence type="ECO:0000256" key="1">
    <source>
        <dbReference type="SAM" id="MobiDB-lite"/>
    </source>
</evidence>
<evidence type="ECO:0000259" key="2">
    <source>
        <dbReference type="PROSITE" id="PS51832"/>
    </source>
</evidence>
<feature type="domain" description="HD-GYP" evidence="2">
    <location>
        <begin position="305"/>
        <end position="502"/>
    </location>
</feature>
<dbReference type="SUPFAM" id="SSF109604">
    <property type="entry name" value="HD-domain/PDEase-like"/>
    <property type="match status" value="1"/>
</dbReference>
<protein>
    <recommendedName>
        <fullName evidence="2">HD-GYP domain-containing protein</fullName>
    </recommendedName>
</protein>
<dbReference type="InterPro" id="IPR009875">
    <property type="entry name" value="PilZ_domain"/>
</dbReference>
<dbReference type="Proteomes" id="UP000321121">
    <property type="component" value="Unassembled WGS sequence"/>
</dbReference>
<organism evidence="3 4">
    <name type="scientific">Halomonas halophila</name>
    <dbReference type="NCBI Taxonomy" id="29573"/>
    <lineage>
        <taxon>Bacteria</taxon>
        <taxon>Pseudomonadati</taxon>
        <taxon>Pseudomonadota</taxon>
        <taxon>Gammaproteobacteria</taxon>
        <taxon>Oceanospirillales</taxon>
        <taxon>Halomonadaceae</taxon>
        <taxon>Halomonas</taxon>
    </lineage>
</organism>
<dbReference type="CDD" id="cd00077">
    <property type="entry name" value="HDc"/>
    <property type="match status" value="1"/>
</dbReference>
<dbReference type="Gene3D" id="2.40.10.220">
    <property type="entry name" value="predicted glycosyltransferase like domains"/>
    <property type="match status" value="1"/>
</dbReference>
<dbReference type="InterPro" id="IPR003607">
    <property type="entry name" value="HD/PDEase_dom"/>
</dbReference>
<dbReference type="PROSITE" id="PS51832">
    <property type="entry name" value="HD_GYP"/>
    <property type="match status" value="1"/>
</dbReference>
<name>A0ABQ0U6Q1_9GAMM</name>
<dbReference type="Gene3D" id="1.10.3210.10">
    <property type="entry name" value="Hypothetical protein af1432"/>
    <property type="match status" value="1"/>
</dbReference>
<feature type="region of interest" description="Disordered" evidence="1">
    <location>
        <begin position="237"/>
        <end position="260"/>
    </location>
</feature>
<dbReference type="Pfam" id="PF07238">
    <property type="entry name" value="PilZ"/>
    <property type="match status" value="1"/>
</dbReference>